<dbReference type="PROSITE" id="PS50225">
    <property type="entry name" value="SOCS"/>
    <property type="match status" value="1"/>
</dbReference>
<feature type="domain" description="SOCS box" evidence="4">
    <location>
        <begin position="378"/>
        <end position="415"/>
    </location>
</feature>
<dbReference type="Pfam" id="PF07525">
    <property type="entry name" value="SOCS_box"/>
    <property type="match status" value="1"/>
</dbReference>
<gene>
    <name evidence="5" type="ORF">DPMN_183079</name>
</gene>
<sequence length="431" mass="48320">MSIIPVPPPPPAPPSVYYLPAELLEDDEFAEKRQQKELQFHLVSAIERGNVELLQELIAKGVNTNCTLVIDKTPLSLALDNIPVNENIVQLLVDADGTDINLAEKSPLRLKPLHMAAARGSLTLIKIISDGSKRDDCNIDVKDSGLATPLHHAAWFGHAEIVKHLLLRGCDVNSKDDCGKTALHRACEKQSLEVANALLNNGANINATDNFGWSPLFDSVFFLKTDVVEYLLKLGASPDLKDIYGKSLLDLACYNNVSSVHSDKQPERVVLATSFYSYARKRGIPSQELQMLIFLLDHRVNDDDTFKCVKLLLNAGLDPKLFPVDGFKTESLTAAAKVRVYLTLAGAFLSPLDPWVHEGSSQITWRHWFQIELQQQMSLKRRCRYHIRSYLSCHGDVDDSIKQLPIPEVLKRILRLEGDFEAFLRFAKKYQ</sequence>
<dbReference type="AlphaFoldDB" id="A0A9D4I6R7"/>
<dbReference type="PROSITE" id="PS50088">
    <property type="entry name" value="ANK_REPEAT"/>
    <property type="match status" value="2"/>
</dbReference>
<dbReference type="PRINTS" id="PR01415">
    <property type="entry name" value="ANKYRIN"/>
</dbReference>
<accession>A0A9D4I6R7</accession>
<dbReference type="EMBL" id="JAIWYP010000010">
    <property type="protein sequence ID" value="KAH3748632.1"/>
    <property type="molecule type" value="Genomic_DNA"/>
</dbReference>
<name>A0A9D4I6R7_DREPO</name>
<dbReference type="InterPro" id="IPR002110">
    <property type="entry name" value="Ankyrin_rpt"/>
</dbReference>
<feature type="repeat" description="ANK" evidence="3">
    <location>
        <begin position="178"/>
        <end position="210"/>
    </location>
</feature>
<proteinExistence type="predicted"/>
<evidence type="ECO:0000256" key="1">
    <source>
        <dbReference type="ARBA" id="ARBA00022737"/>
    </source>
</evidence>
<dbReference type="PANTHER" id="PTHR24180">
    <property type="entry name" value="CYCLIN-DEPENDENT KINASE INHIBITOR 2C-RELATED"/>
    <property type="match status" value="1"/>
</dbReference>
<dbReference type="SUPFAM" id="SSF48403">
    <property type="entry name" value="Ankyrin repeat"/>
    <property type="match status" value="1"/>
</dbReference>
<reference evidence="5" key="2">
    <citation type="submission" date="2020-11" db="EMBL/GenBank/DDBJ databases">
        <authorList>
            <person name="McCartney M.A."/>
            <person name="Auch B."/>
            <person name="Kono T."/>
            <person name="Mallez S."/>
            <person name="Becker A."/>
            <person name="Gohl D.M."/>
            <person name="Silverstein K.A.T."/>
            <person name="Koren S."/>
            <person name="Bechman K.B."/>
            <person name="Herman A."/>
            <person name="Abrahante J.E."/>
            <person name="Garbe J."/>
        </authorList>
    </citation>
    <scope>NUCLEOTIDE SEQUENCE</scope>
    <source>
        <strain evidence="5">Duluth1</strain>
        <tissue evidence="5">Whole animal</tissue>
    </source>
</reference>
<evidence type="ECO:0000256" key="3">
    <source>
        <dbReference type="PROSITE-ProRule" id="PRU00023"/>
    </source>
</evidence>
<feature type="repeat" description="ANK" evidence="3">
    <location>
        <begin position="145"/>
        <end position="177"/>
    </location>
</feature>
<dbReference type="InterPro" id="IPR051637">
    <property type="entry name" value="Ank_repeat_dom-contain_49"/>
</dbReference>
<dbReference type="SMART" id="SM00248">
    <property type="entry name" value="ANK"/>
    <property type="match status" value="7"/>
</dbReference>
<evidence type="ECO:0000259" key="4">
    <source>
        <dbReference type="PROSITE" id="PS50225"/>
    </source>
</evidence>
<dbReference type="Pfam" id="PF12796">
    <property type="entry name" value="Ank_2"/>
    <property type="match status" value="1"/>
</dbReference>
<dbReference type="OrthoDB" id="6120662at2759"/>
<dbReference type="InterPro" id="IPR036770">
    <property type="entry name" value="Ankyrin_rpt-contain_sf"/>
</dbReference>
<dbReference type="PANTHER" id="PTHR24180:SF45">
    <property type="entry name" value="POLY [ADP-RIBOSE] POLYMERASE TANKYRASE"/>
    <property type="match status" value="1"/>
</dbReference>
<keyword evidence="6" id="KW-1185">Reference proteome</keyword>
<dbReference type="InterPro" id="IPR001496">
    <property type="entry name" value="SOCS_box"/>
</dbReference>
<evidence type="ECO:0000256" key="2">
    <source>
        <dbReference type="ARBA" id="ARBA00023043"/>
    </source>
</evidence>
<dbReference type="PROSITE" id="PS50297">
    <property type="entry name" value="ANK_REP_REGION"/>
    <property type="match status" value="2"/>
</dbReference>
<evidence type="ECO:0000313" key="6">
    <source>
        <dbReference type="Proteomes" id="UP000828390"/>
    </source>
</evidence>
<keyword evidence="2 3" id="KW-0040">ANK repeat</keyword>
<organism evidence="5 6">
    <name type="scientific">Dreissena polymorpha</name>
    <name type="common">Zebra mussel</name>
    <name type="synonym">Mytilus polymorpha</name>
    <dbReference type="NCBI Taxonomy" id="45954"/>
    <lineage>
        <taxon>Eukaryota</taxon>
        <taxon>Metazoa</taxon>
        <taxon>Spiralia</taxon>
        <taxon>Lophotrochozoa</taxon>
        <taxon>Mollusca</taxon>
        <taxon>Bivalvia</taxon>
        <taxon>Autobranchia</taxon>
        <taxon>Heteroconchia</taxon>
        <taxon>Euheterodonta</taxon>
        <taxon>Imparidentia</taxon>
        <taxon>Neoheterodontei</taxon>
        <taxon>Myida</taxon>
        <taxon>Dreissenoidea</taxon>
        <taxon>Dreissenidae</taxon>
        <taxon>Dreissena</taxon>
    </lineage>
</organism>
<dbReference type="Gene3D" id="1.25.40.20">
    <property type="entry name" value="Ankyrin repeat-containing domain"/>
    <property type="match status" value="2"/>
</dbReference>
<evidence type="ECO:0000313" key="5">
    <source>
        <dbReference type="EMBL" id="KAH3748632.1"/>
    </source>
</evidence>
<reference evidence="5" key="1">
    <citation type="journal article" date="2019" name="bioRxiv">
        <title>The Genome of the Zebra Mussel, Dreissena polymorpha: A Resource for Invasive Species Research.</title>
        <authorList>
            <person name="McCartney M.A."/>
            <person name="Auch B."/>
            <person name="Kono T."/>
            <person name="Mallez S."/>
            <person name="Zhang Y."/>
            <person name="Obille A."/>
            <person name="Becker A."/>
            <person name="Abrahante J.E."/>
            <person name="Garbe J."/>
            <person name="Badalamenti J.P."/>
            <person name="Herman A."/>
            <person name="Mangelson H."/>
            <person name="Liachko I."/>
            <person name="Sullivan S."/>
            <person name="Sone E.D."/>
            <person name="Koren S."/>
            <person name="Silverstein K.A.T."/>
            <person name="Beckman K.B."/>
            <person name="Gohl D.M."/>
        </authorList>
    </citation>
    <scope>NUCLEOTIDE SEQUENCE</scope>
    <source>
        <strain evidence="5">Duluth1</strain>
        <tissue evidence="5">Whole animal</tissue>
    </source>
</reference>
<dbReference type="Proteomes" id="UP000828390">
    <property type="component" value="Unassembled WGS sequence"/>
</dbReference>
<protein>
    <recommendedName>
        <fullName evidence="4">SOCS box domain-containing protein</fullName>
    </recommendedName>
</protein>
<keyword evidence="1" id="KW-0677">Repeat</keyword>
<comment type="caution">
    <text evidence="5">The sequence shown here is derived from an EMBL/GenBank/DDBJ whole genome shotgun (WGS) entry which is preliminary data.</text>
</comment>